<sequence length="737" mass="80850">MQNISALFTLRKTVMLLFIILIAAAGCSSEDNNTSNVPVASVQSIQPIGKSGQIVLQFTQLAGMGANSEVQPEYTLYINNKDDFATAAVLGKHTQVLDGTGMAFLEFTIKKTKLETDIEGPNKKIFEYPELTDGVEYFIWINDCFEGYGCGTPTKMSVVPVPMPSPLTPENIEFIPGDGTLTINFKNQGAYDEYGLFYNDVKCNYADVYKYAPQLTTTNNHYVLSNLDNGSEVTPICLRSQNVNTAGTNAQVVRYTGGKVEVLKMGTPTTTNDDNTAVNRTPVKSTEAPAEFSISLVKEANKNIIISWNGDFEGSDAVNTYEVTASSEGSNDIVEKASFDSKTIEHTILGLENGKTYNIKVRAVNAAGSTESNTITATPKETAINFNDLDYVLGSADGTFIYAEDIPHSDFWRITSVYPQGGRPNTDRLTWGKETALGNMFADSLMWYAKNKLNRQDIDFAFIVGEMITNGIDSGKALTPRFLMGITNINYINDTLVIADIKGKYLINPEVDYKIDLENYPSLLSLDGTETIGQTLFGQAAAIYRSGHYGAGHTGAAAYKQKGWLSPSKEVRYTIEYLPYDLAEFTTRFQEKCGDAASNIGYDSENDPKDCYSTSILINPADKIYPPYATDMSQTTGIDDKVKWGYKRGKIQENSLTINGEQIDPEKTYKVLTTKKVADSLYIALLKADKIEDTHIVFWQAAAEYVAAAGKISPYLDGRVKLSGGVPGNSANDYQGE</sequence>
<dbReference type="InterPro" id="IPR036116">
    <property type="entry name" value="FN3_sf"/>
</dbReference>
<feature type="signal peptide" evidence="1">
    <location>
        <begin position="1"/>
        <end position="25"/>
    </location>
</feature>
<dbReference type="InterPro" id="IPR013783">
    <property type="entry name" value="Ig-like_fold"/>
</dbReference>
<comment type="caution">
    <text evidence="3">The sequence shown here is derived from an EMBL/GenBank/DDBJ whole genome shotgun (WGS) entry which is preliminary data.</text>
</comment>
<accession>A0A9D2KCJ5</accession>
<dbReference type="SUPFAM" id="SSF55816">
    <property type="entry name" value="5'-nucleotidase (syn. UDP-sugar hydrolase), C-terminal domain"/>
    <property type="match status" value="2"/>
</dbReference>
<dbReference type="InterPro" id="IPR036907">
    <property type="entry name" value="5'-Nucleotdase_C_sf"/>
</dbReference>
<evidence type="ECO:0000313" key="3">
    <source>
        <dbReference type="EMBL" id="HIZ90201.1"/>
    </source>
</evidence>
<dbReference type="CDD" id="cd00063">
    <property type="entry name" value="FN3"/>
    <property type="match status" value="1"/>
</dbReference>
<protein>
    <submittedName>
        <fullName evidence="3">Fibronectin type III domain-containing protein</fullName>
    </submittedName>
</protein>
<dbReference type="Pfam" id="PF00041">
    <property type="entry name" value="fn3"/>
    <property type="match status" value="1"/>
</dbReference>
<dbReference type="GO" id="GO:0009166">
    <property type="term" value="P:nucleotide catabolic process"/>
    <property type="evidence" value="ECO:0007669"/>
    <property type="project" value="InterPro"/>
</dbReference>
<reference evidence="3" key="2">
    <citation type="submission" date="2021-04" db="EMBL/GenBank/DDBJ databases">
        <authorList>
            <person name="Gilroy R."/>
        </authorList>
    </citation>
    <scope>NUCLEOTIDE SEQUENCE</scope>
    <source>
        <strain evidence="3">ChiW4-1371</strain>
    </source>
</reference>
<evidence type="ECO:0000313" key="4">
    <source>
        <dbReference type="Proteomes" id="UP000824176"/>
    </source>
</evidence>
<dbReference type="SMART" id="SM00060">
    <property type="entry name" value="FN3"/>
    <property type="match status" value="1"/>
</dbReference>
<dbReference type="Gene3D" id="3.90.780.10">
    <property type="entry name" value="5'-Nucleotidase, C-terminal domain"/>
    <property type="match status" value="2"/>
</dbReference>
<dbReference type="Gene3D" id="2.60.40.10">
    <property type="entry name" value="Immunoglobulins"/>
    <property type="match status" value="1"/>
</dbReference>
<organism evidence="3 4">
    <name type="scientific">Candidatus Mucispirillum faecigallinarum</name>
    <dbReference type="NCBI Taxonomy" id="2838699"/>
    <lineage>
        <taxon>Bacteria</taxon>
        <taxon>Pseudomonadati</taxon>
        <taxon>Deferribacterota</taxon>
        <taxon>Deferribacteres</taxon>
        <taxon>Deferribacterales</taxon>
        <taxon>Mucispirillaceae</taxon>
        <taxon>Mucispirillum</taxon>
    </lineage>
</organism>
<dbReference type="EMBL" id="DXAQ01000143">
    <property type="protein sequence ID" value="HIZ90201.1"/>
    <property type="molecule type" value="Genomic_DNA"/>
</dbReference>
<dbReference type="PROSITE" id="PS50853">
    <property type="entry name" value="FN3"/>
    <property type="match status" value="1"/>
</dbReference>
<evidence type="ECO:0000259" key="2">
    <source>
        <dbReference type="PROSITE" id="PS50853"/>
    </source>
</evidence>
<proteinExistence type="predicted"/>
<dbReference type="Proteomes" id="UP000824176">
    <property type="component" value="Unassembled WGS sequence"/>
</dbReference>
<evidence type="ECO:0000256" key="1">
    <source>
        <dbReference type="SAM" id="SignalP"/>
    </source>
</evidence>
<name>A0A9D2KCJ5_9BACT</name>
<gene>
    <name evidence="3" type="ORF">H9804_09655</name>
</gene>
<dbReference type="InterPro" id="IPR003961">
    <property type="entry name" value="FN3_dom"/>
</dbReference>
<dbReference type="AlphaFoldDB" id="A0A9D2KCJ5"/>
<feature type="chain" id="PRO_5038614853" evidence="1">
    <location>
        <begin position="26"/>
        <end position="737"/>
    </location>
</feature>
<feature type="domain" description="Fibronectin type-III" evidence="2">
    <location>
        <begin position="288"/>
        <end position="382"/>
    </location>
</feature>
<reference evidence="3" key="1">
    <citation type="journal article" date="2021" name="PeerJ">
        <title>Extensive microbial diversity within the chicken gut microbiome revealed by metagenomics and culture.</title>
        <authorList>
            <person name="Gilroy R."/>
            <person name="Ravi A."/>
            <person name="Getino M."/>
            <person name="Pursley I."/>
            <person name="Horton D.L."/>
            <person name="Alikhan N.F."/>
            <person name="Baker D."/>
            <person name="Gharbi K."/>
            <person name="Hall N."/>
            <person name="Watson M."/>
            <person name="Adriaenssens E.M."/>
            <person name="Foster-Nyarko E."/>
            <person name="Jarju S."/>
            <person name="Secka A."/>
            <person name="Antonio M."/>
            <person name="Oren A."/>
            <person name="Chaudhuri R.R."/>
            <person name="La Ragione R."/>
            <person name="Hildebrand F."/>
            <person name="Pallen M.J."/>
        </authorList>
    </citation>
    <scope>NUCLEOTIDE SEQUENCE</scope>
    <source>
        <strain evidence="3">ChiW4-1371</strain>
    </source>
</reference>
<dbReference type="GO" id="GO:0016787">
    <property type="term" value="F:hydrolase activity"/>
    <property type="evidence" value="ECO:0007669"/>
    <property type="project" value="InterPro"/>
</dbReference>
<dbReference type="SUPFAM" id="SSF49265">
    <property type="entry name" value="Fibronectin type III"/>
    <property type="match status" value="1"/>
</dbReference>
<keyword evidence="1" id="KW-0732">Signal</keyword>